<dbReference type="RefSeq" id="WP_212392601.1">
    <property type="nucleotide sequence ID" value="NZ_JAFCJH010000022.1"/>
</dbReference>
<dbReference type="Proteomes" id="UP001315278">
    <property type="component" value="Unassembled WGS sequence"/>
</dbReference>
<comment type="caution">
    <text evidence="2">The sequence shown here is derived from an EMBL/GenBank/DDBJ whole genome shotgun (WGS) entry which is preliminary data.</text>
</comment>
<dbReference type="EMBL" id="JAFCJH010000022">
    <property type="protein sequence ID" value="MBR0797907.1"/>
    <property type="molecule type" value="Genomic_DNA"/>
</dbReference>
<gene>
    <name evidence="2" type="ORF">JQ615_21190</name>
</gene>
<evidence type="ECO:0000313" key="2">
    <source>
        <dbReference type="EMBL" id="MBR0797907.1"/>
    </source>
</evidence>
<evidence type="ECO:0000256" key="1">
    <source>
        <dbReference type="SAM" id="MobiDB-lite"/>
    </source>
</evidence>
<protein>
    <submittedName>
        <fullName evidence="2">Uncharacterized protein</fullName>
    </submittedName>
</protein>
<organism evidence="2 3">
    <name type="scientific">Bradyrhizobium jicamae</name>
    <dbReference type="NCBI Taxonomy" id="280332"/>
    <lineage>
        <taxon>Bacteria</taxon>
        <taxon>Pseudomonadati</taxon>
        <taxon>Pseudomonadota</taxon>
        <taxon>Alphaproteobacteria</taxon>
        <taxon>Hyphomicrobiales</taxon>
        <taxon>Nitrobacteraceae</taxon>
        <taxon>Bradyrhizobium</taxon>
    </lineage>
</organism>
<keyword evidence="3" id="KW-1185">Reference proteome</keyword>
<evidence type="ECO:0000313" key="3">
    <source>
        <dbReference type="Proteomes" id="UP001315278"/>
    </source>
</evidence>
<sequence length="122" mass="13516">MFEKLAKFRPFEPRRVTPRAAVYSNDNLPGFRRPERRRRRAPACHWILIDGRLECRWTVDDASGDLDHQRHAGRRSGPRATTGGPAVVKITASAIAKSGLAATAVRQCAAEDEAGRRVAQPS</sequence>
<name>A0ABS5FMA2_9BRAD</name>
<proteinExistence type="predicted"/>
<accession>A0ABS5FMA2</accession>
<feature type="region of interest" description="Disordered" evidence="1">
    <location>
        <begin position="64"/>
        <end position="85"/>
    </location>
</feature>
<reference evidence="3" key="1">
    <citation type="journal article" date="2021" name="ISME J.">
        <title>Evolutionary origin and ecological implication of a unique nif island in free-living Bradyrhizobium lineages.</title>
        <authorList>
            <person name="Tao J."/>
        </authorList>
    </citation>
    <scope>NUCLEOTIDE SEQUENCE [LARGE SCALE GENOMIC DNA]</scope>
    <source>
        <strain evidence="3">SZCCT0434</strain>
    </source>
</reference>